<dbReference type="AlphaFoldDB" id="A0A0U1NQY2"/>
<accession>A0A0U1NQY2</accession>
<protein>
    <submittedName>
        <fullName evidence="1">Uncharacterized protein</fullName>
    </submittedName>
</protein>
<evidence type="ECO:0000313" key="1">
    <source>
        <dbReference type="EMBL" id="CRK80385.1"/>
    </source>
</evidence>
<evidence type="ECO:0000313" key="2">
    <source>
        <dbReference type="Proteomes" id="UP000199087"/>
    </source>
</evidence>
<dbReference type="OrthoDB" id="2943944at2"/>
<organism evidence="1 2">
    <name type="scientific">Neobacillus massiliamazoniensis</name>
    <dbReference type="NCBI Taxonomy" id="1499688"/>
    <lineage>
        <taxon>Bacteria</taxon>
        <taxon>Bacillati</taxon>
        <taxon>Bacillota</taxon>
        <taxon>Bacilli</taxon>
        <taxon>Bacillales</taxon>
        <taxon>Bacillaceae</taxon>
        <taxon>Neobacillus</taxon>
    </lineage>
</organism>
<dbReference type="STRING" id="1499688.BN000_00268"/>
<keyword evidence="2" id="KW-1185">Reference proteome</keyword>
<proteinExistence type="predicted"/>
<dbReference type="Proteomes" id="UP000199087">
    <property type="component" value="Unassembled WGS sequence"/>
</dbReference>
<gene>
    <name evidence="1" type="ORF">BN000_00268</name>
</gene>
<reference evidence="2" key="1">
    <citation type="submission" date="2015-05" db="EMBL/GenBank/DDBJ databases">
        <authorList>
            <person name="Urmite Genomes"/>
        </authorList>
    </citation>
    <scope>NUCLEOTIDE SEQUENCE [LARGE SCALE GENOMIC DNA]</scope>
    <source>
        <strain evidence="2">LF1</strain>
    </source>
</reference>
<sequence length="607" mass="71617">MMITQTVEIIWNNRNKQHYLSKNYIFTKIGDTFSVSVFDLPNNSTINVKAKCDYCGDETPPEFTYGDYYRQALSSPVKTYACNKPKCNFKKRFDMASYRQQRGELNEKNPFYFHFEENVMKLLKSYLNENGNLHQMKNKTKGNRILNIFQRHQEFDIIEMAIRLGYEEQDLRNNPLLGLSRKEMNSEHRQNEQFEEVKAAILEFMEEHKRFPTYEEACMLKGMNTAKLDKLGGIHAVRQRMGINDSTYLIDDRGWPNKSSYEWMVAQFLIHNNVPYKREQRPFINNGHRSDFTFYTEEGLTIHLELWGYDETSGGIVAEEYVEKKARKMELYKEHEKEIQLVSLKRSMFERATYDQIQSELKRILGPILKMKLKELEQEVMIPPTMLSNEQLLEEFLKYSIDGKTTPLFWDLTNNLRVAILKRFKSYEVFLKQNNFQPNKESTNVPIEYLFEACEACINEDGSLLNLKSYLERNKNRFKGFISKARNNGGFFNVKLSFFSNCVEKGITIFEDDQMFLIGVAQKKITNITRQNEEQRLFAIDILEKLGVDYQTIHFRHFNLRFTDEEVREIRNCKKKGVTYAELTKKFNASSSTIKEVLHGPTYSHIV</sequence>
<dbReference type="EMBL" id="CVRB01000001">
    <property type="protein sequence ID" value="CRK80385.1"/>
    <property type="molecule type" value="Genomic_DNA"/>
</dbReference>
<name>A0A0U1NQY2_9BACI</name>